<sequence>MRRLAAIVLLTCFAMASWAEMVPGDRVGNDLEKEKLCLSRAKGKAAAFEIDSKYVAAARARHPDVTFVAIDGMSPQLVECYLREGTGRYEPASSSPAQAFWRLQNSPKSSAINTPKGNADAAKVCLTAAPVKINREGFDHAVYSSVVEIASGSPKYRPGLVIGGRKAELYDIAVGGAAFYKATGPDLKAVNFTCLLSPSLDVLAIQLN</sequence>
<dbReference type="RefSeq" id="WP_145893058.1">
    <property type="nucleotide sequence ID" value="NZ_VOBQ01000008.1"/>
</dbReference>
<keyword evidence="1" id="KW-0732">Signal</keyword>
<evidence type="ECO:0000313" key="2">
    <source>
        <dbReference type="EMBL" id="TWO71447.1"/>
    </source>
</evidence>
<accession>A0A562ZSR4</accession>
<feature type="chain" id="PRO_5021862627" evidence="1">
    <location>
        <begin position="20"/>
        <end position="208"/>
    </location>
</feature>
<reference evidence="2 3" key="1">
    <citation type="submission" date="2019-07" db="EMBL/GenBank/DDBJ databases">
        <title>Caenimonas sedimenti sp. nov., isolated from activated sludge.</title>
        <authorList>
            <person name="Xu J."/>
        </authorList>
    </citation>
    <scope>NUCLEOTIDE SEQUENCE [LARGE SCALE GENOMIC DNA]</scope>
    <source>
        <strain evidence="2 3">HX-9-20</strain>
    </source>
</reference>
<name>A0A562ZSR4_9BURK</name>
<feature type="signal peptide" evidence="1">
    <location>
        <begin position="1"/>
        <end position="19"/>
    </location>
</feature>
<proteinExistence type="predicted"/>
<dbReference type="AlphaFoldDB" id="A0A562ZSR4"/>
<protein>
    <submittedName>
        <fullName evidence="2">Uncharacterized protein</fullName>
    </submittedName>
</protein>
<gene>
    <name evidence="2" type="ORF">FN976_11060</name>
</gene>
<keyword evidence="3" id="KW-1185">Reference proteome</keyword>
<evidence type="ECO:0000313" key="3">
    <source>
        <dbReference type="Proteomes" id="UP000318199"/>
    </source>
</evidence>
<dbReference type="EMBL" id="VOBQ01000008">
    <property type="protein sequence ID" value="TWO71447.1"/>
    <property type="molecule type" value="Genomic_DNA"/>
</dbReference>
<comment type="caution">
    <text evidence="2">The sequence shown here is derived from an EMBL/GenBank/DDBJ whole genome shotgun (WGS) entry which is preliminary data.</text>
</comment>
<organism evidence="2 3">
    <name type="scientific">Caenimonas sedimenti</name>
    <dbReference type="NCBI Taxonomy" id="2596921"/>
    <lineage>
        <taxon>Bacteria</taxon>
        <taxon>Pseudomonadati</taxon>
        <taxon>Pseudomonadota</taxon>
        <taxon>Betaproteobacteria</taxon>
        <taxon>Burkholderiales</taxon>
        <taxon>Comamonadaceae</taxon>
        <taxon>Caenimonas</taxon>
    </lineage>
</organism>
<dbReference type="Proteomes" id="UP000318199">
    <property type="component" value="Unassembled WGS sequence"/>
</dbReference>
<evidence type="ECO:0000256" key="1">
    <source>
        <dbReference type="SAM" id="SignalP"/>
    </source>
</evidence>